<protein>
    <submittedName>
        <fullName evidence="2">Phage capsid</fullName>
    </submittedName>
</protein>
<name>A0A6J5NRJ1_9CAUD</name>
<reference evidence="2" key="1">
    <citation type="submission" date="2020-04" db="EMBL/GenBank/DDBJ databases">
        <authorList>
            <person name="Chiriac C."/>
            <person name="Salcher M."/>
            <person name="Ghai R."/>
            <person name="Kavagutti S V."/>
        </authorList>
    </citation>
    <scope>NUCLEOTIDE SEQUENCE</scope>
</reference>
<dbReference type="EMBL" id="LR796690">
    <property type="protein sequence ID" value="CAB4159708.1"/>
    <property type="molecule type" value="Genomic_DNA"/>
</dbReference>
<accession>A0A6J5NRJ1</accession>
<gene>
    <name evidence="2" type="ORF">UFOVP720_7</name>
</gene>
<organism evidence="2">
    <name type="scientific">uncultured Caudovirales phage</name>
    <dbReference type="NCBI Taxonomy" id="2100421"/>
    <lineage>
        <taxon>Viruses</taxon>
        <taxon>Duplodnaviria</taxon>
        <taxon>Heunggongvirae</taxon>
        <taxon>Uroviricota</taxon>
        <taxon>Caudoviricetes</taxon>
        <taxon>Peduoviridae</taxon>
        <taxon>Maltschvirus</taxon>
        <taxon>Maltschvirus maltsch</taxon>
    </lineage>
</organism>
<dbReference type="Pfam" id="PF25209">
    <property type="entry name" value="Phage_capsid_4"/>
    <property type="match status" value="1"/>
</dbReference>
<sequence length="544" mass="57412">MLLTFSQEIQAADTERRIVSGLVAPYGEVGFTSAGPVMFERGSIAIPDATAIKLLSQHQQDKPVGRAISFSDSTDGVYGSFRLSMSSRGQDALLLAQENLVSGLSVGVDVTASKPMGDYLLVTAAVLKEVSLVESAAFSSASVTDIAAARAALEAATSTSTKRKETNISTTIVEIETETETEMEEAVTTAPENTPEETPVDTPAEAEKVEAARKIIRPSVLDSQRVRTPIVSMATYTEHKIKAALGSDDSKLYVTAADDSFSTNPAFSPTQYLTEFVSNTNFGRPTIDALSRGTLPNSGMSIQIPSLVTSNGGGNGVAPLVTVEPEAGAVANTGMVTEYLSGTVSKYSGMNTLSVELLERSDPNFYAELTNQLQRAYLLATDAAVITAINAGTDQADAVAGTSAGVISYVSTEAANVYKNTSYFAKNFVAGPGMWSLLMGATDTTGRPIYNAVSQTYNAAGQANPTSIKGNVLGLDLYVDHQLPSTVVDNSAYIIAPEAMTVYESPQAYMSVNVVSNLQVQIAIYGFMATIIKMPNGISRFNLS</sequence>
<feature type="region of interest" description="Disordered" evidence="1">
    <location>
        <begin position="178"/>
        <end position="204"/>
    </location>
</feature>
<evidence type="ECO:0000256" key="1">
    <source>
        <dbReference type="SAM" id="MobiDB-lite"/>
    </source>
</evidence>
<evidence type="ECO:0000313" key="2">
    <source>
        <dbReference type="EMBL" id="CAB4159708.1"/>
    </source>
</evidence>
<proteinExistence type="predicted"/>
<dbReference type="SUPFAM" id="SSF56563">
    <property type="entry name" value="Major capsid protein gp5"/>
    <property type="match status" value="1"/>
</dbReference>